<evidence type="ECO:0000259" key="2">
    <source>
        <dbReference type="Pfam" id="PF12395"/>
    </source>
</evidence>
<dbReference type="RefSeq" id="WP_191703126.1">
    <property type="nucleotide sequence ID" value="NZ_JACSPW010000003.1"/>
</dbReference>
<feature type="domain" description="DUF1835" evidence="1">
    <location>
        <begin position="73"/>
        <end position="194"/>
    </location>
</feature>
<name>A0ABR8XKT8_9BACL</name>
<feature type="domain" description="DUF3658" evidence="2">
    <location>
        <begin position="231"/>
        <end position="341"/>
    </location>
</feature>
<gene>
    <name evidence="3" type="ORF">H9632_05595</name>
</gene>
<evidence type="ECO:0000313" key="4">
    <source>
        <dbReference type="Proteomes" id="UP000600565"/>
    </source>
</evidence>
<dbReference type="Pfam" id="PF12395">
    <property type="entry name" value="DUF3658"/>
    <property type="match status" value="1"/>
</dbReference>
<organism evidence="3 4">
    <name type="scientific">Solibacillus merdavium</name>
    <dbReference type="NCBI Taxonomy" id="2762218"/>
    <lineage>
        <taxon>Bacteria</taxon>
        <taxon>Bacillati</taxon>
        <taxon>Bacillota</taxon>
        <taxon>Bacilli</taxon>
        <taxon>Bacillales</taxon>
        <taxon>Caryophanaceae</taxon>
        <taxon>Solibacillus</taxon>
    </lineage>
</organism>
<evidence type="ECO:0000313" key="3">
    <source>
        <dbReference type="EMBL" id="MBD8032535.1"/>
    </source>
</evidence>
<dbReference type="Pfam" id="PF08874">
    <property type="entry name" value="DUF1835"/>
    <property type="match status" value="1"/>
</dbReference>
<comment type="caution">
    <text evidence="3">The sequence shown here is derived from an EMBL/GenBank/DDBJ whole genome shotgun (WGS) entry which is preliminary data.</text>
</comment>
<accession>A0ABR8XKT8</accession>
<dbReference type="Proteomes" id="UP000600565">
    <property type="component" value="Unassembled WGS sequence"/>
</dbReference>
<dbReference type="EMBL" id="JACSPW010000003">
    <property type="protein sequence ID" value="MBD8032535.1"/>
    <property type="molecule type" value="Genomic_DNA"/>
</dbReference>
<protein>
    <submittedName>
        <fullName evidence="3">DUF1835 domain-containing protein</fullName>
    </submittedName>
</protein>
<sequence>MFHEIKDMLNHLEDEELRSLLAQFFLRMQLVEERKGYSEQQFFLDIKKTYNELLAYKKEQANNELHTQFHTTHIVFGDSPTGSLKIALKKLGLDQQERIITFSDLFSIGPILHLHNAQGITNRFEWLRTNINIDEEVLFNYEDHFKRTLLEIEKIPSHHPIIIWAGENAHEQTGLRFVLYLLKEKTNDIYIIQTNEAYKAHFDRPEIDFTPRNMGELSGEQLKQIYENEKMGHTLTQRERKAFEQQWEQLCEGKEVLRIWKSHQIMSVSETFYDEYIIQTVKKLHQEKKHNDFIKSARIIGEVIGHLDQYVGDQFIEYRVRRLIVDGIFDMEGVPKAMRFYSVKIR</sequence>
<evidence type="ECO:0000259" key="1">
    <source>
        <dbReference type="Pfam" id="PF08874"/>
    </source>
</evidence>
<dbReference type="InterPro" id="IPR014973">
    <property type="entry name" value="DUF1835"/>
</dbReference>
<proteinExistence type="predicted"/>
<keyword evidence="4" id="KW-1185">Reference proteome</keyword>
<reference evidence="3 4" key="1">
    <citation type="submission" date="2020-08" db="EMBL/GenBank/DDBJ databases">
        <title>A Genomic Blueprint of the Chicken Gut Microbiome.</title>
        <authorList>
            <person name="Gilroy R."/>
            <person name="Ravi A."/>
            <person name="Getino M."/>
            <person name="Pursley I."/>
            <person name="Horton D.L."/>
            <person name="Alikhan N.-F."/>
            <person name="Baker D."/>
            <person name="Gharbi K."/>
            <person name="Hall N."/>
            <person name="Watson M."/>
            <person name="Adriaenssens E.M."/>
            <person name="Foster-Nyarko E."/>
            <person name="Jarju S."/>
            <person name="Secka A."/>
            <person name="Antonio M."/>
            <person name="Oren A."/>
            <person name="Chaudhuri R."/>
            <person name="La Ragione R.M."/>
            <person name="Hildebrand F."/>
            <person name="Pallen M.J."/>
        </authorList>
    </citation>
    <scope>NUCLEOTIDE SEQUENCE [LARGE SCALE GENOMIC DNA]</scope>
    <source>
        <strain evidence="3 4">Sa1YVA6</strain>
    </source>
</reference>
<dbReference type="InterPro" id="IPR022123">
    <property type="entry name" value="DUF3658"/>
</dbReference>